<dbReference type="Proteomes" id="UP000008225">
    <property type="component" value="Chromosome 4"/>
</dbReference>
<dbReference type="AlphaFoldDB" id="A0A5F4W570"/>
<accession>A0A5F4W570</accession>
<organism evidence="2 3">
    <name type="scientific">Callithrix jacchus</name>
    <name type="common">White-tufted-ear marmoset</name>
    <name type="synonym">Simia Jacchus</name>
    <dbReference type="NCBI Taxonomy" id="9483"/>
    <lineage>
        <taxon>Eukaryota</taxon>
        <taxon>Metazoa</taxon>
        <taxon>Chordata</taxon>
        <taxon>Craniata</taxon>
        <taxon>Vertebrata</taxon>
        <taxon>Euteleostomi</taxon>
        <taxon>Mammalia</taxon>
        <taxon>Eutheria</taxon>
        <taxon>Euarchontoglires</taxon>
        <taxon>Primates</taxon>
        <taxon>Haplorrhini</taxon>
        <taxon>Platyrrhini</taxon>
        <taxon>Cebidae</taxon>
        <taxon>Callitrichinae</taxon>
        <taxon>Callithrix</taxon>
        <taxon>Callithrix</taxon>
    </lineage>
</organism>
<reference evidence="2" key="1">
    <citation type="submission" date="2009-03" db="EMBL/GenBank/DDBJ databases">
        <authorList>
            <person name="Warren W."/>
            <person name="Ye L."/>
            <person name="Minx P."/>
            <person name="Worley K."/>
            <person name="Gibbs R."/>
            <person name="Wilson R.K."/>
        </authorList>
    </citation>
    <scope>NUCLEOTIDE SEQUENCE [LARGE SCALE GENOMIC DNA]</scope>
</reference>
<evidence type="ECO:0000313" key="2">
    <source>
        <dbReference type="Ensembl" id="ENSCJAP00000072966.2"/>
    </source>
</evidence>
<reference evidence="2" key="3">
    <citation type="submission" date="2025-09" db="UniProtKB">
        <authorList>
            <consortium name="Ensembl"/>
        </authorList>
    </citation>
    <scope>IDENTIFICATION</scope>
</reference>
<keyword evidence="3" id="KW-1185">Reference proteome</keyword>
<evidence type="ECO:0000313" key="3">
    <source>
        <dbReference type="Proteomes" id="UP000008225"/>
    </source>
</evidence>
<dbReference type="GeneTree" id="ENSGT00860000135184"/>
<evidence type="ECO:0000256" key="1">
    <source>
        <dbReference type="SAM" id="MobiDB-lite"/>
    </source>
</evidence>
<reference evidence="2" key="2">
    <citation type="submission" date="2025-08" db="UniProtKB">
        <authorList>
            <consortium name="Ensembl"/>
        </authorList>
    </citation>
    <scope>IDENTIFICATION</scope>
</reference>
<proteinExistence type="predicted"/>
<name>A0A5F4W570_CALJA</name>
<protein>
    <submittedName>
        <fullName evidence="2">Uncharacterized protein</fullName>
    </submittedName>
</protein>
<feature type="region of interest" description="Disordered" evidence="1">
    <location>
        <begin position="281"/>
        <end position="300"/>
    </location>
</feature>
<dbReference type="Ensembl" id="ENSCJAT00000105345.2">
    <property type="protein sequence ID" value="ENSCJAP00000072966.2"/>
    <property type="gene ID" value="ENSCJAG00000072422.1"/>
</dbReference>
<feature type="region of interest" description="Disordered" evidence="1">
    <location>
        <begin position="129"/>
        <end position="164"/>
    </location>
</feature>
<sequence>MGRGRDLFPQPESLTGLALVVVAEQDPQVYSVSLCALLDLPVPILRPLLLHPRRPRLHHRTLGVAVKPHELRVVHVAHCDVPVSGLPAARPGHGGAQIPQGVGAWGRGGAETLPTLLPAWLPGSCAPTGRPLGPPRRGRFPPDPALTRTGLGQGQGPRKQQEEGSWCHNRILGIWGESESPWVRGDFRIGTTATLIGFSRNPTPNGSRNWVHVVSIRVLSIRKKDSTLVGKEKGCGDGESPNAEPPHPRPEPLRATPGAMGLHRNLFLLCRMCLRGSLSLRPKAEKPGRKPSHGSQSLSLHFSSRNPCLWTELSASLYSWTSLDSFGRKLTTGSLAPEIELGLEMEV</sequence>
<feature type="region of interest" description="Disordered" evidence="1">
    <location>
        <begin position="228"/>
        <end position="256"/>
    </location>
</feature>
<dbReference type="Bgee" id="ENSCJAG00000040213">
    <property type="expression patterns" value="Expressed in kidney and 6 other cell types or tissues"/>
</dbReference>